<protein>
    <submittedName>
        <fullName evidence="9">Transporter, auxin efflux carrier (AEC) family protein</fullName>
    </submittedName>
</protein>
<dbReference type="eggNOG" id="COG0679">
    <property type="taxonomic scope" value="Bacteria"/>
</dbReference>
<dbReference type="STRING" id="596315.HMPREF0634_1407"/>
<keyword evidence="6 8" id="KW-1133">Transmembrane helix</keyword>
<keyword evidence="10" id="KW-1185">Reference proteome</keyword>
<evidence type="ECO:0000313" key="10">
    <source>
        <dbReference type="Proteomes" id="UP000003244"/>
    </source>
</evidence>
<dbReference type="Gene3D" id="1.20.1530.20">
    <property type="match status" value="1"/>
</dbReference>
<keyword evidence="3" id="KW-0813">Transport</keyword>
<dbReference type="InterPro" id="IPR038770">
    <property type="entry name" value="Na+/solute_symporter_sf"/>
</dbReference>
<evidence type="ECO:0000256" key="3">
    <source>
        <dbReference type="ARBA" id="ARBA00022448"/>
    </source>
</evidence>
<sequence length="317" mass="34978">MSSFIFALNSTLPVFLVILVGRFFMKVGIINEEWTRISDRMAFRYALPVVLFLDIAKMDIHKDLDMTFIIFCMVSTTAMFFLIYLISMVCLKDKTMVGSFAQGAVRGSAAILGIPFVTNIYGDPGMVPLMILAAVPLFNAYSVVILTISSRKFLSGSKTKIQYRLILKSIFKNPLIRGILIGFPFCILGIKLPPILDKSLTSIGTMAVPLMLISIGADFKMSDLTAKFKPSAIASTIKLVILPLAVLPIAIYMGFRDSALIAILVMLGAPSAVSGYIMSKAMDNDYVLMSNIVVMTTLLSSVTFTFWIFILRYMSLI</sequence>
<reference evidence="9 10" key="1">
    <citation type="submission" date="2010-08" db="EMBL/GenBank/DDBJ databases">
        <authorList>
            <person name="Harkins D.M."/>
            <person name="Madupu R."/>
            <person name="Durkin A.S."/>
            <person name="Torralba M."/>
            <person name="Methe B."/>
            <person name="Sutton G.G."/>
            <person name="Nelson K.E."/>
        </authorList>
    </citation>
    <scope>NUCLEOTIDE SEQUENCE [LARGE SCALE GENOMIC DNA]</scope>
    <source>
        <strain evidence="9 10">DSM 17678</strain>
    </source>
</reference>
<evidence type="ECO:0000256" key="1">
    <source>
        <dbReference type="ARBA" id="ARBA00004651"/>
    </source>
</evidence>
<dbReference type="OrthoDB" id="9794315at2"/>
<dbReference type="Proteomes" id="UP000003244">
    <property type="component" value="Unassembled WGS sequence"/>
</dbReference>
<feature type="transmembrane region" description="Helical" evidence="8">
    <location>
        <begin position="286"/>
        <end position="310"/>
    </location>
</feature>
<keyword evidence="5 8" id="KW-0812">Transmembrane</keyword>
<dbReference type="Pfam" id="PF03547">
    <property type="entry name" value="Mem_trans"/>
    <property type="match status" value="1"/>
</dbReference>
<dbReference type="GO" id="GO:0055085">
    <property type="term" value="P:transmembrane transport"/>
    <property type="evidence" value="ECO:0007669"/>
    <property type="project" value="InterPro"/>
</dbReference>
<dbReference type="InterPro" id="IPR004776">
    <property type="entry name" value="Mem_transp_PIN-like"/>
</dbReference>
<evidence type="ECO:0000256" key="6">
    <source>
        <dbReference type="ARBA" id="ARBA00022989"/>
    </source>
</evidence>
<evidence type="ECO:0000256" key="5">
    <source>
        <dbReference type="ARBA" id="ARBA00022692"/>
    </source>
</evidence>
<comment type="similarity">
    <text evidence="2">Belongs to the auxin efflux carrier (TC 2.A.69) family.</text>
</comment>
<dbReference type="PANTHER" id="PTHR36838:SF4">
    <property type="entry name" value="AUXIN EFFLUX CARRIER FAMILY PROTEIN"/>
    <property type="match status" value="1"/>
</dbReference>
<keyword evidence="4" id="KW-1003">Cell membrane</keyword>
<dbReference type="AlphaFoldDB" id="E0E276"/>
<feature type="transmembrane region" description="Helical" evidence="8">
    <location>
        <begin position="127"/>
        <end position="149"/>
    </location>
</feature>
<evidence type="ECO:0000313" key="9">
    <source>
        <dbReference type="EMBL" id="EFM64993.1"/>
    </source>
</evidence>
<feature type="transmembrane region" description="Helical" evidence="8">
    <location>
        <begin position="170"/>
        <end position="190"/>
    </location>
</feature>
<organism evidence="9 10">
    <name type="scientific">Peptostreptococcus stomatis DSM 17678</name>
    <dbReference type="NCBI Taxonomy" id="596315"/>
    <lineage>
        <taxon>Bacteria</taxon>
        <taxon>Bacillati</taxon>
        <taxon>Bacillota</taxon>
        <taxon>Clostridia</taxon>
        <taxon>Peptostreptococcales</taxon>
        <taxon>Peptostreptococcaceae</taxon>
        <taxon>Peptostreptococcus</taxon>
    </lineage>
</organism>
<proteinExistence type="inferred from homology"/>
<evidence type="ECO:0000256" key="2">
    <source>
        <dbReference type="ARBA" id="ARBA00010145"/>
    </source>
</evidence>
<dbReference type="GeneID" id="84800324"/>
<feature type="transmembrane region" description="Helical" evidence="8">
    <location>
        <begin position="259"/>
        <end position="279"/>
    </location>
</feature>
<evidence type="ECO:0000256" key="8">
    <source>
        <dbReference type="SAM" id="Phobius"/>
    </source>
</evidence>
<evidence type="ECO:0000256" key="7">
    <source>
        <dbReference type="ARBA" id="ARBA00023136"/>
    </source>
</evidence>
<dbReference type="GO" id="GO:0005886">
    <property type="term" value="C:plasma membrane"/>
    <property type="evidence" value="ECO:0007669"/>
    <property type="project" value="UniProtKB-SubCell"/>
</dbReference>
<name>E0E276_9FIRM</name>
<comment type="subcellular location">
    <subcellularLocation>
        <location evidence="1">Cell membrane</location>
        <topology evidence="1">Multi-pass membrane protein</topology>
    </subcellularLocation>
</comment>
<evidence type="ECO:0000256" key="4">
    <source>
        <dbReference type="ARBA" id="ARBA00022475"/>
    </source>
</evidence>
<accession>E0E276</accession>
<dbReference type="EMBL" id="ADGQ01000032">
    <property type="protein sequence ID" value="EFM64993.1"/>
    <property type="molecule type" value="Genomic_DNA"/>
</dbReference>
<dbReference type="RefSeq" id="WP_007788831.1">
    <property type="nucleotide sequence ID" value="NZ_ADGQ01000032.1"/>
</dbReference>
<gene>
    <name evidence="9" type="ORF">HMPREF0634_1407</name>
</gene>
<feature type="transmembrane region" description="Helical" evidence="8">
    <location>
        <begin position="6"/>
        <end position="25"/>
    </location>
</feature>
<keyword evidence="7 8" id="KW-0472">Membrane</keyword>
<dbReference type="PANTHER" id="PTHR36838">
    <property type="entry name" value="AUXIN EFFLUX CARRIER FAMILY PROTEIN"/>
    <property type="match status" value="1"/>
</dbReference>
<feature type="transmembrane region" description="Helical" evidence="8">
    <location>
        <begin position="231"/>
        <end position="253"/>
    </location>
</feature>
<comment type="caution">
    <text evidence="9">The sequence shown here is derived from an EMBL/GenBank/DDBJ whole genome shotgun (WGS) entry which is preliminary data.</text>
</comment>
<feature type="transmembrane region" description="Helical" evidence="8">
    <location>
        <begin position="68"/>
        <end position="91"/>
    </location>
</feature>
<feature type="transmembrane region" description="Helical" evidence="8">
    <location>
        <begin position="103"/>
        <end position="121"/>
    </location>
</feature>